<dbReference type="OrthoDB" id="3480397at2"/>
<evidence type="ECO:0000313" key="2">
    <source>
        <dbReference type="Proteomes" id="UP000179627"/>
    </source>
</evidence>
<dbReference type="RefSeq" id="WP_071091979.1">
    <property type="nucleotide sequence ID" value="NZ_MBLM01000179.1"/>
</dbReference>
<name>A0A1S1Q4D4_9ACTN</name>
<dbReference type="AlphaFoldDB" id="A0A1S1Q4D4"/>
<protein>
    <submittedName>
        <fullName evidence="1">Uncharacterized protein</fullName>
    </submittedName>
</protein>
<gene>
    <name evidence="1" type="ORF">CC117_30520</name>
</gene>
<accession>A0A1S1Q4D4</accession>
<proteinExistence type="predicted"/>
<keyword evidence="2" id="KW-1185">Reference proteome</keyword>
<comment type="caution">
    <text evidence="1">The sequence shown here is derived from an EMBL/GenBank/DDBJ whole genome shotgun (WGS) entry which is preliminary data.</text>
</comment>
<evidence type="ECO:0000313" key="1">
    <source>
        <dbReference type="EMBL" id="OHV28429.1"/>
    </source>
</evidence>
<dbReference type="Proteomes" id="UP000179627">
    <property type="component" value="Unassembled WGS sequence"/>
</dbReference>
<reference evidence="2" key="1">
    <citation type="submission" date="2016-07" db="EMBL/GenBank/DDBJ databases">
        <title>Sequence Frankia sp. strain CcI1.17.</title>
        <authorList>
            <person name="Ghodhbane-Gtari F."/>
            <person name="Swanson E."/>
            <person name="Gueddou A."/>
            <person name="Morris K."/>
            <person name="Hezbri K."/>
            <person name="Ktari A."/>
            <person name="Nouioui I."/>
            <person name="Abebe-Akele F."/>
            <person name="Simpson S."/>
            <person name="Thomas K."/>
            <person name="Gtari M."/>
            <person name="Tisa L.S."/>
            <person name="Hurst S."/>
        </authorList>
    </citation>
    <scope>NUCLEOTIDE SEQUENCE [LARGE SCALE GENOMIC DNA]</scope>
    <source>
        <strain evidence="2">Cc1.17</strain>
    </source>
</reference>
<sequence length="190" mass="20729">MLGTEALLCFDLDRYEHSRRRRAGLGAVVDVGVLDLLLGLPPGRPIDRMGLGGRERRAVAKAPPGCLRVDDRSVIRLARPLVKVEVAVISTRGWRRGLEQAGRFAPFCARAIVLDRAPRDLLAACVEADFYGVGLFLAGEGSPVEMLVAPEPCRAARVSARTWWFTEEVYRAHLAECPIAPGRAASSERA</sequence>
<organism evidence="1 2">
    <name type="scientific">Parafrankia colletiae</name>
    <dbReference type="NCBI Taxonomy" id="573497"/>
    <lineage>
        <taxon>Bacteria</taxon>
        <taxon>Bacillati</taxon>
        <taxon>Actinomycetota</taxon>
        <taxon>Actinomycetes</taxon>
        <taxon>Frankiales</taxon>
        <taxon>Frankiaceae</taxon>
        <taxon>Parafrankia</taxon>
    </lineage>
</organism>
<dbReference type="EMBL" id="MBLM01000179">
    <property type="protein sequence ID" value="OHV28429.1"/>
    <property type="molecule type" value="Genomic_DNA"/>
</dbReference>